<dbReference type="eggNOG" id="ENOG502SRUH">
    <property type="taxonomic scope" value="Eukaryota"/>
</dbReference>
<dbReference type="EMBL" id="AMGY01000004">
    <property type="protein sequence ID" value="EXJ85135.1"/>
    <property type="molecule type" value="Genomic_DNA"/>
</dbReference>
<dbReference type="GeneID" id="19169920"/>
<dbReference type="HOGENOM" id="CLU_494310_0_0_1"/>
<name>W9Y671_9EURO</name>
<accession>W9Y671</accession>
<protein>
    <recommendedName>
        <fullName evidence="1">DUF7371 domain-containing protein</fullName>
    </recommendedName>
</protein>
<feature type="domain" description="DUF7371" evidence="1">
    <location>
        <begin position="314"/>
        <end position="514"/>
    </location>
</feature>
<sequence>MVPYAPPTVTILQQDPSAVANSMASIDTDYIIEQSELAPISNHPETTTPIFTHSVLVSGYVATEVSNGGYSVFYLSKPPSSTGSSYTPSRSIVAEVTTVTVLPFSKAAKTAEQDVQTSSYGPSAFSSPSRGWNSTYDNSSILGTGTAGSFGWGTGTAGSSILGTGAVGSGARSTSGAASTVTFTNFTHTVTQSVIVNATSAPASVYLPPGYGYGSSEPSGDSDVVAKRQTCVWITATIGGQQVGWCNNWAGSSTLTYTSWETTTTPSYIPGIGTIAVVNTASSNSAQPTLTSETSTPVSTQLFPSSTASACGQVGPFEIGFDDLPSFSTTDNNTADFPPVFNPYDHFFWGDGWAYVPPPNEPYPPQSGNRLAEFIPSLANNDTGSPDAGLIPPSSFGCGPRNYDNQYWFNADSAYVGCDNGVSNATSTCDFVATAYQWDNTTQSEVLVATQHFKIPPCPDFKNCQLTKITFNYLFYKMTTLSFYANVEGRVSIFWLDSLDLNWYNNTCTAGLTRISSRKIRI</sequence>
<keyword evidence="3" id="KW-1185">Reference proteome</keyword>
<dbReference type="RefSeq" id="XP_007734120.1">
    <property type="nucleotide sequence ID" value="XM_007735930.1"/>
</dbReference>
<evidence type="ECO:0000313" key="3">
    <source>
        <dbReference type="Proteomes" id="UP000019478"/>
    </source>
</evidence>
<reference evidence="2 3" key="1">
    <citation type="submission" date="2013-03" db="EMBL/GenBank/DDBJ databases">
        <title>The Genome Sequence of Capronia epimyces CBS 606.96.</title>
        <authorList>
            <consortium name="The Broad Institute Genomics Platform"/>
            <person name="Cuomo C."/>
            <person name="de Hoog S."/>
            <person name="Gorbushina A."/>
            <person name="Walker B."/>
            <person name="Young S.K."/>
            <person name="Zeng Q."/>
            <person name="Gargeya S."/>
            <person name="Fitzgerald M."/>
            <person name="Haas B."/>
            <person name="Abouelleil A."/>
            <person name="Allen A.W."/>
            <person name="Alvarado L."/>
            <person name="Arachchi H.M."/>
            <person name="Berlin A.M."/>
            <person name="Chapman S.B."/>
            <person name="Gainer-Dewar J."/>
            <person name="Goldberg J."/>
            <person name="Griggs A."/>
            <person name="Gujja S."/>
            <person name="Hansen M."/>
            <person name="Howarth C."/>
            <person name="Imamovic A."/>
            <person name="Ireland A."/>
            <person name="Larimer J."/>
            <person name="McCowan C."/>
            <person name="Murphy C."/>
            <person name="Pearson M."/>
            <person name="Poon T.W."/>
            <person name="Priest M."/>
            <person name="Roberts A."/>
            <person name="Saif S."/>
            <person name="Shea T."/>
            <person name="Sisk P."/>
            <person name="Sykes S."/>
            <person name="Wortman J."/>
            <person name="Nusbaum C."/>
            <person name="Birren B."/>
        </authorList>
    </citation>
    <scope>NUCLEOTIDE SEQUENCE [LARGE SCALE GENOMIC DNA]</scope>
    <source>
        <strain evidence="2 3">CBS 606.96</strain>
    </source>
</reference>
<dbReference type="Pfam" id="PF24086">
    <property type="entry name" value="DUF7371"/>
    <property type="match status" value="1"/>
</dbReference>
<comment type="caution">
    <text evidence="2">The sequence shown here is derived from an EMBL/GenBank/DDBJ whole genome shotgun (WGS) entry which is preliminary data.</text>
</comment>
<gene>
    <name evidence="2" type="ORF">A1O3_05810</name>
</gene>
<dbReference type="InterPro" id="IPR055795">
    <property type="entry name" value="DUF7371"/>
</dbReference>
<evidence type="ECO:0000313" key="2">
    <source>
        <dbReference type="EMBL" id="EXJ85135.1"/>
    </source>
</evidence>
<dbReference type="Proteomes" id="UP000019478">
    <property type="component" value="Unassembled WGS sequence"/>
</dbReference>
<evidence type="ECO:0000259" key="1">
    <source>
        <dbReference type="Pfam" id="PF24086"/>
    </source>
</evidence>
<organism evidence="2 3">
    <name type="scientific">Capronia epimyces CBS 606.96</name>
    <dbReference type="NCBI Taxonomy" id="1182542"/>
    <lineage>
        <taxon>Eukaryota</taxon>
        <taxon>Fungi</taxon>
        <taxon>Dikarya</taxon>
        <taxon>Ascomycota</taxon>
        <taxon>Pezizomycotina</taxon>
        <taxon>Eurotiomycetes</taxon>
        <taxon>Chaetothyriomycetidae</taxon>
        <taxon>Chaetothyriales</taxon>
        <taxon>Herpotrichiellaceae</taxon>
        <taxon>Capronia</taxon>
    </lineage>
</organism>
<proteinExistence type="predicted"/>
<dbReference type="AlphaFoldDB" id="W9Y671"/>
<dbReference type="OrthoDB" id="5385013at2759"/>